<dbReference type="PROSITE" id="PS00763">
    <property type="entry name" value="GLUTATHIONE_PEROXID_2"/>
    <property type="match status" value="1"/>
</dbReference>
<comment type="similarity">
    <text evidence="1 8">Belongs to the glutathione peroxidase family.</text>
</comment>
<dbReference type="Pfam" id="PF00255">
    <property type="entry name" value="GSHPx"/>
    <property type="match status" value="1"/>
</dbReference>
<evidence type="ECO:0000313" key="11">
    <source>
        <dbReference type="Proteomes" id="UP000095728"/>
    </source>
</evidence>
<dbReference type="FunFam" id="3.40.30.10:FF:000010">
    <property type="entry name" value="Glutathione peroxidase"/>
    <property type="match status" value="1"/>
</dbReference>
<evidence type="ECO:0000256" key="2">
    <source>
        <dbReference type="ARBA" id="ARBA00022559"/>
    </source>
</evidence>
<dbReference type="InterPro" id="IPR036249">
    <property type="entry name" value="Thioredoxin-like_sf"/>
</dbReference>
<keyword evidence="3" id="KW-0049">Antioxidant</keyword>
<dbReference type="AlphaFoldDB" id="A0A1E5RFA3"/>
<evidence type="ECO:0000256" key="5">
    <source>
        <dbReference type="ARBA" id="ARBA00023284"/>
    </source>
</evidence>
<keyword evidence="11" id="KW-1185">Reference proteome</keyword>
<keyword evidence="4 8" id="KW-0560">Oxidoreductase</keyword>
<reference evidence="11" key="1">
    <citation type="journal article" date="2016" name="Genome Announc.">
        <title>Genome sequences of three species of Hanseniaspora isolated from spontaneous wine fermentations.</title>
        <authorList>
            <person name="Sternes P.R."/>
            <person name="Lee D."/>
            <person name="Kutyna D.R."/>
            <person name="Borneman A.R."/>
        </authorList>
    </citation>
    <scope>NUCLEOTIDE SEQUENCE [LARGE SCALE GENOMIC DNA]</scope>
    <source>
        <strain evidence="11">AWRI3579</strain>
    </source>
</reference>
<evidence type="ECO:0000256" key="7">
    <source>
        <dbReference type="PIRSR" id="PIRSR000303-1"/>
    </source>
</evidence>
<evidence type="ECO:0000256" key="8">
    <source>
        <dbReference type="RuleBase" id="RU000499"/>
    </source>
</evidence>
<evidence type="ECO:0000259" key="9">
    <source>
        <dbReference type="PROSITE" id="PS51352"/>
    </source>
</evidence>
<comment type="caution">
    <text evidence="10">The sequence shown here is derived from an EMBL/GenBank/DDBJ whole genome shotgun (WGS) entry which is preliminary data.</text>
</comment>
<dbReference type="STRING" id="56408.A0A1E5RFA3"/>
<feature type="domain" description="Thioredoxin" evidence="9">
    <location>
        <begin position="1"/>
        <end position="160"/>
    </location>
</feature>
<gene>
    <name evidence="10" type="ORF">AWRI3579_g2048</name>
</gene>
<dbReference type="OrthoDB" id="446890at2759"/>
<protein>
    <recommendedName>
        <fullName evidence="8">Glutathione peroxidase</fullName>
    </recommendedName>
</protein>
<dbReference type="InterPro" id="IPR029760">
    <property type="entry name" value="GPX_CS"/>
</dbReference>
<dbReference type="InterPro" id="IPR000889">
    <property type="entry name" value="Glutathione_peroxidase"/>
</dbReference>
<evidence type="ECO:0000256" key="3">
    <source>
        <dbReference type="ARBA" id="ARBA00022862"/>
    </source>
</evidence>
<organism evidence="10 11">
    <name type="scientific">Hanseniaspora osmophila</name>
    <dbReference type="NCBI Taxonomy" id="56408"/>
    <lineage>
        <taxon>Eukaryota</taxon>
        <taxon>Fungi</taxon>
        <taxon>Dikarya</taxon>
        <taxon>Ascomycota</taxon>
        <taxon>Saccharomycotina</taxon>
        <taxon>Saccharomycetes</taxon>
        <taxon>Saccharomycodales</taxon>
        <taxon>Saccharomycodaceae</taxon>
        <taxon>Hanseniaspora</taxon>
    </lineage>
</organism>
<sequence>MSKFYELSAIDNAGHDFSFKQLEGKVVLIFNSASKCGFTGQLDGLEKLYEKYQDKGLVIIGFPCNQFGNQEPGDDTQIQSFCSMNYGVKFQMMKKIDVNGSNESPVYHFLKQQKSGLLGFKGIKWNFEKFLINRKGEVVSRHSSMTKPESLEKEIAALLNEK</sequence>
<dbReference type="InParanoid" id="A0A1E5RFA3"/>
<name>A0A1E5RFA3_9ASCO</name>
<dbReference type="PROSITE" id="PS51355">
    <property type="entry name" value="GLUTATHIONE_PEROXID_3"/>
    <property type="match status" value="1"/>
</dbReference>
<accession>A0A1E5RFA3</accession>
<keyword evidence="2 8" id="KW-0575">Peroxidase</keyword>
<dbReference type="Proteomes" id="UP000095728">
    <property type="component" value="Unassembled WGS sequence"/>
</dbReference>
<evidence type="ECO:0000313" key="10">
    <source>
        <dbReference type="EMBL" id="OEJ85557.1"/>
    </source>
</evidence>
<dbReference type="GO" id="GO:0140824">
    <property type="term" value="F:thioredoxin-dependent peroxiredoxin activity"/>
    <property type="evidence" value="ECO:0007669"/>
    <property type="project" value="UniProtKB-EC"/>
</dbReference>
<evidence type="ECO:0000256" key="4">
    <source>
        <dbReference type="ARBA" id="ARBA00023002"/>
    </source>
</evidence>
<dbReference type="FunCoup" id="A0A1E5RFA3">
    <property type="interactions" value="562"/>
</dbReference>
<feature type="active site" evidence="7">
    <location>
        <position position="36"/>
    </location>
</feature>
<dbReference type="GO" id="GO:0034599">
    <property type="term" value="P:cellular response to oxidative stress"/>
    <property type="evidence" value="ECO:0007669"/>
    <property type="project" value="TreeGrafter"/>
</dbReference>
<dbReference type="EMBL" id="LPNM01000007">
    <property type="protein sequence ID" value="OEJ85557.1"/>
    <property type="molecule type" value="Genomic_DNA"/>
</dbReference>
<dbReference type="PIRSF" id="PIRSF000303">
    <property type="entry name" value="Glutathion_perox"/>
    <property type="match status" value="1"/>
</dbReference>
<proteinExistence type="inferred from homology"/>
<comment type="catalytic activity">
    <reaction evidence="6">
        <text>a hydroperoxide + [thioredoxin]-dithiol = an alcohol + [thioredoxin]-disulfide + H2O</text>
        <dbReference type="Rhea" id="RHEA:62620"/>
        <dbReference type="Rhea" id="RHEA-COMP:10698"/>
        <dbReference type="Rhea" id="RHEA-COMP:10700"/>
        <dbReference type="ChEBI" id="CHEBI:15377"/>
        <dbReference type="ChEBI" id="CHEBI:29950"/>
        <dbReference type="ChEBI" id="CHEBI:30879"/>
        <dbReference type="ChEBI" id="CHEBI:35924"/>
        <dbReference type="ChEBI" id="CHEBI:50058"/>
        <dbReference type="EC" id="1.11.1.24"/>
    </reaction>
</comment>
<dbReference type="CDD" id="cd00340">
    <property type="entry name" value="GSH_Peroxidase"/>
    <property type="match status" value="1"/>
</dbReference>
<evidence type="ECO:0000256" key="6">
    <source>
        <dbReference type="ARBA" id="ARBA00049091"/>
    </source>
</evidence>
<dbReference type="PANTHER" id="PTHR11592">
    <property type="entry name" value="GLUTATHIONE PEROXIDASE"/>
    <property type="match status" value="1"/>
</dbReference>
<dbReference type="SUPFAM" id="SSF52833">
    <property type="entry name" value="Thioredoxin-like"/>
    <property type="match status" value="1"/>
</dbReference>
<dbReference type="GO" id="GO:0004602">
    <property type="term" value="F:glutathione peroxidase activity"/>
    <property type="evidence" value="ECO:0007669"/>
    <property type="project" value="UniProtKB-ARBA"/>
</dbReference>
<dbReference type="PRINTS" id="PR01011">
    <property type="entry name" value="GLUTPROXDASE"/>
</dbReference>
<dbReference type="Gene3D" id="3.40.30.10">
    <property type="entry name" value="Glutaredoxin"/>
    <property type="match status" value="1"/>
</dbReference>
<dbReference type="PROSITE" id="PS51352">
    <property type="entry name" value="THIOREDOXIN_2"/>
    <property type="match status" value="1"/>
</dbReference>
<dbReference type="PANTHER" id="PTHR11592:SF78">
    <property type="entry name" value="GLUTATHIONE PEROXIDASE"/>
    <property type="match status" value="1"/>
</dbReference>
<evidence type="ECO:0000256" key="1">
    <source>
        <dbReference type="ARBA" id="ARBA00006926"/>
    </source>
</evidence>
<dbReference type="InterPro" id="IPR013766">
    <property type="entry name" value="Thioredoxin_domain"/>
</dbReference>
<dbReference type="GO" id="GO:0047066">
    <property type="term" value="F:phospholipid-hydroperoxide glutathione peroxidase activity"/>
    <property type="evidence" value="ECO:0007669"/>
    <property type="project" value="UniProtKB-ARBA"/>
</dbReference>
<keyword evidence="5" id="KW-0676">Redox-active center</keyword>